<name>A0A9P6F4A6_9FUNG</name>
<proteinExistence type="predicted"/>
<comment type="caution">
    <text evidence="2">The sequence shown here is derived from an EMBL/GenBank/DDBJ whole genome shotgun (WGS) entry which is preliminary data.</text>
</comment>
<dbReference type="AlphaFoldDB" id="A0A9P6F4A6"/>
<evidence type="ECO:0000256" key="1">
    <source>
        <dbReference type="SAM" id="MobiDB-lite"/>
    </source>
</evidence>
<keyword evidence="3" id="KW-1185">Reference proteome</keyword>
<dbReference type="EMBL" id="JAAAXW010000134">
    <property type="protein sequence ID" value="KAF9542594.1"/>
    <property type="molecule type" value="Genomic_DNA"/>
</dbReference>
<accession>A0A9P6F4A6</accession>
<sequence length="169" mass="18685">MLVQDESSQAVWIETLDYEFSAQRASDTAKALIFSLKDQQKEPQESDEEGLALEVTTLPVQISFSEEKAPSILMTSSVKPSLGSSWKYATDLQVFLSRFEVTDGGGNGSLKSSRDGHSRHPSGNEVDMDMSAEISADETMDVNAETRIVEVIKSKRLTTGEWCLFQPKD</sequence>
<evidence type="ECO:0000313" key="3">
    <source>
        <dbReference type="Proteomes" id="UP000723463"/>
    </source>
</evidence>
<evidence type="ECO:0000313" key="2">
    <source>
        <dbReference type="EMBL" id="KAF9542594.1"/>
    </source>
</evidence>
<dbReference type="Proteomes" id="UP000723463">
    <property type="component" value="Unassembled WGS sequence"/>
</dbReference>
<gene>
    <name evidence="2" type="ORF">EC957_001801</name>
</gene>
<reference evidence="2" key="1">
    <citation type="journal article" date="2020" name="Fungal Divers.">
        <title>Resolving the Mortierellaceae phylogeny through synthesis of multi-gene phylogenetics and phylogenomics.</title>
        <authorList>
            <person name="Vandepol N."/>
            <person name="Liber J."/>
            <person name="Desiro A."/>
            <person name="Na H."/>
            <person name="Kennedy M."/>
            <person name="Barry K."/>
            <person name="Grigoriev I.V."/>
            <person name="Miller A.N."/>
            <person name="O'Donnell K."/>
            <person name="Stajich J.E."/>
            <person name="Bonito G."/>
        </authorList>
    </citation>
    <scope>NUCLEOTIDE SEQUENCE</scope>
    <source>
        <strain evidence="2">NRRL 2591</strain>
    </source>
</reference>
<protein>
    <submittedName>
        <fullName evidence="2">Uncharacterized protein</fullName>
    </submittedName>
</protein>
<organism evidence="2 3">
    <name type="scientific">Mortierella hygrophila</name>
    <dbReference type="NCBI Taxonomy" id="979708"/>
    <lineage>
        <taxon>Eukaryota</taxon>
        <taxon>Fungi</taxon>
        <taxon>Fungi incertae sedis</taxon>
        <taxon>Mucoromycota</taxon>
        <taxon>Mortierellomycotina</taxon>
        <taxon>Mortierellomycetes</taxon>
        <taxon>Mortierellales</taxon>
        <taxon>Mortierellaceae</taxon>
        <taxon>Mortierella</taxon>
    </lineage>
</organism>
<feature type="region of interest" description="Disordered" evidence="1">
    <location>
        <begin position="104"/>
        <end position="127"/>
    </location>
</feature>